<dbReference type="InterPro" id="IPR012337">
    <property type="entry name" value="RNaseH-like_sf"/>
</dbReference>
<comment type="caution">
    <text evidence="2">The sequence shown here is derived from an EMBL/GenBank/DDBJ whole genome shotgun (WGS) entry which is preliminary data.</text>
</comment>
<protein>
    <submittedName>
        <fullName evidence="2">Ribonuclease H family protein</fullName>
    </submittedName>
</protein>
<dbReference type="InterPro" id="IPR036397">
    <property type="entry name" value="RNaseH_sf"/>
</dbReference>
<name>A0ABV8B1L9_9BACI</name>
<dbReference type="RefSeq" id="WP_377915219.1">
    <property type="nucleotide sequence ID" value="NZ_JBHRZT010000052.1"/>
</dbReference>
<sequence length="218" mass="25559">MKFQIEWHYKFKSREVSFLSEYTNAEEALLIVEDLEKTGRTKETFLLDEQRNKWTVKEAKKLVKDVETEPHDIVAYFDGGFDLSMGTSGVGAVIYYQQNNRKYRIRQNARLEQLNSNNEAEYAAFYYVLQQLELLGVSKTSIVFRGDSQVVLKQLSGEWPCFEEDFNRWLDRIEEKMDELKIHPIYEPVSRKQNQEADQLATQALQGTEIASHKQLDD</sequence>
<dbReference type="PANTHER" id="PTHR46387:SF2">
    <property type="entry name" value="RIBONUCLEASE HI"/>
    <property type="match status" value="1"/>
</dbReference>
<dbReference type="Proteomes" id="UP001595752">
    <property type="component" value="Unassembled WGS sequence"/>
</dbReference>
<evidence type="ECO:0000313" key="2">
    <source>
        <dbReference type="EMBL" id="MFC3884093.1"/>
    </source>
</evidence>
<accession>A0ABV8B1L9</accession>
<dbReference type="SUPFAM" id="SSF53098">
    <property type="entry name" value="Ribonuclease H-like"/>
    <property type="match status" value="1"/>
</dbReference>
<dbReference type="Gene3D" id="3.30.420.10">
    <property type="entry name" value="Ribonuclease H-like superfamily/Ribonuclease H"/>
    <property type="match status" value="1"/>
</dbReference>
<organism evidence="2 3">
    <name type="scientific">Bacillus songklensis</name>
    <dbReference type="NCBI Taxonomy" id="1069116"/>
    <lineage>
        <taxon>Bacteria</taxon>
        <taxon>Bacillati</taxon>
        <taxon>Bacillota</taxon>
        <taxon>Bacilli</taxon>
        <taxon>Bacillales</taxon>
        <taxon>Bacillaceae</taxon>
        <taxon>Bacillus</taxon>
    </lineage>
</organism>
<dbReference type="CDD" id="cd09279">
    <property type="entry name" value="RNase_HI_like"/>
    <property type="match status" value="1"/>
</dbReference>
<dbReference type="PROSITE" id="PS50879">
    <property type="entry name" value="RNASE_H_1"/>
    <property type="match status" value="1"/>
</dbReference>
<dbReference type="EMBL" id="JBHRZT010000052">
    <property type="protein sequence ID" value="MFC3884093.1"/>
    <property type="molecule type" value="Genomic_DNA"/>
</dbReference>
<dbReference type="PANTHER" id="PTHR46387">
    <property type="entry name" value="POLYNUCLEOTIDYL TRANSFERASE, RIBONUCLEASE H-LIKE SUPERFAMILY PROTEIN"/>
    <property type="match status" value="1"/>
</dbReference>
<reference evidence="3" key="1">
    <citation type="journal article" date="2019" name="Int. J. Syst. Evol. Microbiol.">
        <title>The Global Catalogue of Microorganisms (GCM) 10K type strain sequencing project: providing services to taxonomists for standard genome sequencing and annotation.</title>
        <authorList>
            <consortium name="The Broad Institute Genomics Platform"/>
            <consortium name="The Broad Institute Genome Sequencing Center for Infectious Disease"/>
            <person name="Wu L."/>
            <person name="Ma J."/>
        </authorList>
    </citation>
    <scope>NUCLEOTIDE SEQUENCE [LARGE SCALE GENOMIC DNA]</scope>
    <source>
        <strain evidence="3">CCUG 61889</strain>
    </source>
</reference>
<evidence type="ECO:0000259" key="1">
    <source>
        <dbReference type="PROSITE" id="PS50879"/>
    </source>
</evidence>
<dbReference type="NCBIfam" id="NF005822">
    <property type="entry name" value="PRK07708.1"/>
    <property type="match status" value="1"/>
</dbReference>
<gene>
    <name evidence="2" type="ORF">ACFOU2_11565</name>
</gene>
<keyword evidence="3" id="KW-1185">Reference proteome</keyword>
<dbReference type="InterPro" id="IPR002156">
    <property type="entry name" value="RNaseH_domain"/>
</dbReference>
<feature type="domain" description="RNase H type-1" evidence="1">
    <location>
        <begin position="69"/>
        <end position="206"/>
    </location>
</feature>
<dbReference type="Pfam" id="PF13456">
    <property type="entry name" value="RVT_3"/>
    <property type="match status" value="1"/>
</dbReference>
<proteinExistence type="predicted"/>
<evidence type="ECO:0000313" key="3">
    <source>
        <dbReference type="Proteomes" id="UP001595752"/>
    </source>
</evidence>